<protein>
    <recommendedName>
        <fullName evidence="3">beta-N-acetylhexosaminidase</fullName>
        <ecNumber evidence="3">3.2.1.52</ecNumber>
    </recommendedName>
</protein>
<dbReference type="InterPro" id="IPR015883">
    <property type="entry name" value="Glyco_hydro_20_cat"/>
</dbReference>
<keyword evidence="4" id="KW-0378">Hydrolase</keyword>
<feature type="domain" description="Beta-hexosaminidase bacterial type N-terminal" evidence="7">
    <location>
        <begin position="24"/>
        <end position="145"/>
    </location>
</feature>
<evidence type="ECO:0000256" key="1">
    <source>
        <dbReference type="ARBA" id="ARBA00001231"/>
    </source>
</evidence>
<evidence type="ECO:0000313" key="9">
    <source>
        <dbReference type="Proteomes" id="UP001200145"/>
    </source>
</evidence>
<gene>
    <name evidence="8" type="ORF">L0U88_19470</name>
</gene>
<evidence type="ECO:0000259" key="7">
    <source>
        <dbReference type="Pfam" id="PF02838"/>
    </source>
</evidence>
<evidence type="ECO:0000256" key="5">
    <source>
        <dbReference type="ARBA" id="ARBA00023295"/>
    </source>
</evidence>
<organism evidence="8 9">
    <name type="scientific">Flavihumibacter fluminis</name>
    <dbReference type="NCBI Taxonomy" id="2909236"/>
    <lineage>
        <taxon>Bacteria</taxon>
        <taxon>Pseudomonadati</taxon>
        <taxon>Bacteroidota</taxon>
        <taxon>Chitinophagia</taxon>
        <taxon>Chitinophagales</taxon>
        <taxon>Chitinophagaceae</taxon>
        <taxon>Flavihumibacter</taxon>
    </lineage>
</organism>
<dbReference type="EMBL" id="JAKEVY010000006">
    <property type="protein sequence ID" value="MCF1716831.1"/>
    <property type="molecule type" value="Genomic_DNA"/>
</dbReference>
<comment type="catalytic activity">
    <reaction evidence="1">
        <text>Hydrolysis of terminal non-reducing N-acetyl-D-hexosamine residues in N-acetyl-beta-D-hexosaminides.</text>
        <dbReference type="EC" id="3.2.1.52"/>
    </reaction>
</comment>
<keyword evidence="9" id="KW-1185">Reference proteome</keyword>
<dbReference type="Pfam" id="PF00728">
    <property type="entry name" value="Glyco_hydro_20"/>
    <property type="match status" value="2"/>
</dbReference>
<dbReference type="SUPFAM" id="SSF51445">
    <property type="entry name" value="(Trans)glycosidases"/>
    <property type="match status" value="1"/>
</dbReference>
<evidence type="ECO:0000259" key="6">
    <source>
        <dbReference type="Pfam" id="PF00728"/>
    </source>
</evidence>
<dbReference type="Gene3D" id="3.20.20.80">
    <property type="entry name" value="Glycosidases"/>
    <property type="match status" value="1"/>
</dbReference>
<dbReference type="SUPFAM" id="SSF55545">
    <property type="entry name" value="beta-N-acetylhexosaminidase-like domain"/>
    <property type="match status" value="1"/>
</dbReference>
<evidence type="ECO:0000256" key="4">
    <source>
        <dbReference type="ARBA" id="ARBA00022801"/>
    </source>
</evidence>
<dbReference type="InterPro" id="IPR025705">
    <property type="entry name" value="Beta_hexosaminidase_sua/sub"/>
</dbReference>
<dbReference type="Pfam" id="PF02838">
    <property type="entry name" value="Glyco_hydro_20b"/>
    <property type="match status" value="1"/>
</dbReference>
<dbReference type="PANTHER" id="PTHR22600:SF57">
    <property type="entry name" value="BETA-N-ACETYLHEXOSAMINIDASE"/>
    <property type="match status" value="1"/>
</dbReference>
<dbReference type="InterPro" id="IPR015882">
    <property type="entry name" value="HEX_bac_N"/>
</dbReference>
<dbReference type="Gene3D" id="3.30.379.10">
    <property type="entry name" value="Chitobiase/beta-hexosaminidase domain 2-like"/>
    <property type="match status" value="1"/>
</dbReference>
<dbReference type="Proteomes" id="UP001200145">
    <property type="component" value="Unassembled WGS sequence"/>
</dbReference>
<proteinExistence type="inferred from homology"/>
<evidence type="ECO:0000313" key="8">
    <source>
        <dbReference type="EMBL" id="MCF1716831.1"/>
    </source>
</evidence>
<evidence type="ECO:0000256" key="3">
    <source>
        <dbReference type="ARBA" id="ARBA00012663"/>
    </source>
</evidence>
<accession>A0ABS9BQD6</accession>
<reference evidence="8 9" key="1">
    <citation type="submission" date="2022-01" db="EMBL/GenBank/DDBJ databases">
        <title>Flavihumibacter sp. nov., isolated from sediment of a river.</title>
        <authorList>
            <person name="Liu H."/>
        </authorList>
    </citation>
    <scope>NUCLEOTIDE SEQUENCE [LARGE SCALE GENOMIC DNA]</scope>
    <source>
        <strain evidence="8 9">RY-1</strain>
    </source>
</reference>
<dbReference type="PANTHER" id="PTHR22600">
    <property type="entry name" value="BETA-HEXOSAMINIDASE"/>
    <property type="match status" value="1"/>
</dbReference>
<dbReference type="PRINTS" id="PR00738">
    <property type="entry name" value="GLHYDRLASE20"/>
</dbReference>
<keyword evidence="5" id="KW-0326">Glycosidase</keyword>
<feature type="domain" description="Glycoside hydrolase family 20 catalytic" evidence="6">
    <location>
        <begin position="256"/>
        <end position="311"/>
    </location>
</feature>
<comment type="similarity">
    <text evidence="2">Belongs to the glycosyl hydrolase 20 family.</text>
</comment>
<feature type="domain" description="Glycoside hydrolase family 20 catalytic" evidence="6">
    <location>
        <begin position="149"/>
        <end position="254"/>
    </location>
</feature>
<name>A0ABS9BQD6_9BACT</name>
<dbReference type="EC" id="3.2.1.52" evidence="3"/>
<comment type="caution">
    <text evidence="8">The sequence shown here is derived from an EMBL/GenBank/DDBJ whole genome shotgun (WGS) entry which is preliminary data.</text>
</comment>
<sequence length="647" mass="74242">MIRFVLCNLIFVVTSLVRLQAQETALIPLPVTVNWKKETGTLQKGVSIQYRDNKLSYAAHEVQDFLKSKGIIAGINTNKTSAVLIELIISPKLEKISSNEGYYLKADAQKIQLKALSDTGIYRGLQTLKQLLETPQQFQVVEIVDEPAFPWRGYMVDMGRNYQTMDLLKAQIDRMAAYKLNTFHFHVTEDIAWRLEVAGFPALTADSTMLRDPGMYYSISEMKELIRYCEERYIRFVLEIDMPGHSAAFERAMGVSMQSEKGTQYVQEILRSVATTLPIKYIHIGGDEVKITNPRFLPEMTRLLDSMGIESLGWSPGGNLANTTIHQLWMSETPIKPGIRYIDSRHLYLNHMDPHEAVVTLFHRQIGDRKKADASMLGGIICVWNDRRLINENFHLVLNGVYPSMLAFAERSWRGGGIPKWTAVIGGKNSPETRQFTEFENRLLKHKKIYFSGEPFPYFAQSKLEWNLFGPFPNNGNLKQVFEPEDAGFFSKKPNPALQALGGTIVLRHWWAPAITGHIPDPEENTTWYARTRIFSEVEGWRNCWIGFNNFSRSMITRAPAQGHWDERNSAIWFNGTLVPAPEWKRSGKTITLETPLEDEDYYYRIPTRLYFKKGWNDVLIKAPVGSFKGSDWQNPVKWMFSFLPLE</sequence>
<dbReference type="InterPro" id="IPR017853">
    <property type="entry name" value="GH"/>
</dbReference>
<dbReference type="InterPro" id="IPR029018">
    <property type="entry name" value="Hex-like_dom2"/>
</dbReference>
<evidence type="ECO:0000256" key="2">
    <source>
        <dbReference type="ARBA" id="ARBA00006285"/>
    </source>
</evidence>
<dbReference type="RefSeq" id="WP_234868338.1">
    <property type="nucleotide sequence ID" value="NZ_JAKEVY010000006.1"/>
</dbReference>